<protein>
    <submittedName>
        <fullName evidence="1">Uncharacterized protein</fullName>
    </submittedName>
</protein>
<name>A0A3N4P499_9GAMM</name>
<keyword evidence="2" id="KW-1185">Reference proteome</keyword>
<evidence type="ECO:0000313" key="2">
    <source>
        <dbReference type="Proteomes" id="UP000281332"/>
    </source>
</evidence>
<dbReference type="Proteomes" id="UP000281332">
    <property type="component" value="Unassembled WGS sequence"/>
</dbReference>
<organism evidence="1 2">
    <name type="scientific">Candidatus Pantoea deserta</name>
    <dbReference type="NCBI Taxonomy" id="1869313"/>
    <lineage>
        <taxon>Bacteria</taxon>
        <taxon>Pseudomonadati</taxon>
        <taxon>Pseudomonadota</taxon>
        <taxon>Gammaproteobacteria</taxon>
        <taxon>Enterobacterales</taxon>
        <taxon>Erwiniaceae</taxon>
        <taxon>Pantoea</taxon>
    </lineage>
</organism>
<accession>A0A3N4P499</accession>
<gene>
    <name evidence="1" type="ORF">BBB56_09895</name>
</gene>
<comment type="caution">
    <text evidence="1">The sequence shown here is derived from an EMBL/GenBank/DDBJ whole genome shotgun (WGS) entry which is preliminary data.</text>
</comment>
<evidence type="ECO:0000313" key="1">
    <source>
        <dbReference type="EMBL" id="RPE01179.1"/>
    </source>
</evidence>
<dbReference type="EMBL" id="RMVG01000006">
    <property type="protein sequence ID" value="RPE01179.1"/>
    <property type="molecule type" value="Genomic_DNA"/>
</dbReference>
<proteinExistence type="predicted"/>
<dbReference type="AlphaFoldDB" id="A0A3N4P499"/>
<reference evidence="1 2" key="1">
    <citation type="submission" date="2018-11" db="EMBL/GenBank/DDBJ databases">
        <title>Whole genome sequencing of Pantoea sp. RIT388.</title>
        <authorList>
            <person name="Gan H.M."/>
            <person name="Hudson A.O."/>
        </authorList>
    </citation>
    <scope>NUCLEOTIDE SEQUENCE [LARGE SCALE GENOMIC DNA]</scope>
    <source>
        <strain evidence="1 2">RIT388</strain>
    </source>
</reference>
<sequence length="94" mass="10763">MTTQQNLRISRVTSLWKAQRQMVPGALRDKLNPEAFNRELGGHTDKRRPLRETARATRGFVTGKASYLILHEVRMSGCVLRMTDDILIKDGRLL</sequence>